<gene>
    <name evidence="6" type="ORF">PPSIR1_18967</name>
</gene>
<evidence type="ECO:0000256" key="2">
    <source>
        <dbReference type="ARBA" id="ARBA00023125"/>
    </source>
</evidence>
<dbReference type="PANTHER" id="PTHR30055:SF234">
    <property type="entry name" value="HTH-TYPE TRANSCRIPTIONAL REGULATOR BETI"/>
    <property type="match status" value="1"/>
</dbReference>
<dbReference type="Pfam" id="PF00440">
    <property type="entry name" value="TetR_N"/>
    <property type="match status" value="1"/>
</dbReference>
<organism evidence="6 7">
    <name type="scientific">Plesiocystis pacifica SIR-1</name>
    <dbReference type="NCBI Taxonomy" id="391625"/>
    <lineage>
        <taxon>Bacteria</taxon>
        <taxon>Pseudomonadati</taxon>
        <taxon>Myxococcota</taxon>
        <taxon>Polyangia</taxon>
        <taxon>Nannocystales</taxon>
        <taxon>Nannocystaceae</taxon>
        <taxon>Plesiocystis</taxon>
    </lineage>
</organism>
<dbReference type="STRING" id="391625.PPSIR1_18967"/>
<dbReference type="InterPro" id="IPR050109">
    <property type="entry name" value="HTH-type_TetR-like_transc_reg"/>
</dbReference>
<dbReference type="PROSITE" id="PS50977">
    <property type="entry name" value="HTH_TETR_2"/>
    <property type="match status" value="1"/>
</dbReference>
<dbReference type="EMBL" id="ABCS01000108">
    <property type="protein sequence ID" value="EDM74970.1"/>
    <property type="molecule type" value="Genomic_DNA"/>
</dbReference>
<dbReference type="RefSeq" id="WP_006975850.1">
    <property type="nucleotide sequence ID" value="NZ_ABCS01000108.1"/>
</dbReference>
<accession>A6GGL0</accession>
<dbReference type="PRINTS" id="PR00455">
    <property type="entry name" value="HTHTETR"/>
</dbReference>
<dbReference type="eggNOG" id="COG1309">
    <property type="taxonomic scope" value="Bacteria"/>
</dbReference>
<dbReference type="GO" id="GO:0003700">
    <property type="term" value="F:DNA-binding transcription factor activity"/>
    <property type="evidence" value="ECO:0007669"/>
    <property type="project" value="TreeGrafter"/>
</dbReference>
<dbReference type="AlphaFoldDB" id="A6GGL0"/>
<evidence type="ECO:0000313" key="7">
    <source>
        <dbReference type="Proteomes" id="UP000005801"/>
    </source>
</evidence>
<dbReference type="Proteomes" id="UP000005801">
    <property type="component" value="Unassembled WGS sequence"/>
</dbReference>
<evidence type="ECO:0000256" key="1">
    <source>
        <dbReference type="ARBA" id="ARBA00023015"/>
    </source>
</evidence>
<dbReference type="InterPro" id="IPR001647">
    <property type="entry name" value="HTH_TetR"/>
</dbReference>
<dbReference type="PANTHER" id="PTHR30055">
    <property type="entry name" value="HTH-TYPE TRANSCRIPTIONAL REGULATOR RUTR"/>
    <property type="match status" value="1"/>
</dbReference>
<evidence type="ECO:0000313" key="6">
    <source>
        <dbReference type="EMBL" id="EDM74970.1"/>
    </source>
</evidence>
<sequence>MDWIGKHEIEGRRRVPQQARSRRRYEAILDAASELFADHGFDATTMETIAERAETSIGSVYQFFAHKEAIYEAMVERLLGREELVFAAFNVAEVDLDDWEAALDAMIDGFAALSQTDPGYRAMLSSPLLYGRVEARAEDQTEHIVRVGVELLGELAPHLSKRRRRTVALTAAEVVTGLLFASQRFEARTAKLVLGEAKHVVRAYVRAAIEASD</sequence>
<evidence type="ECO:0000256" key="3">
    <source>
        <dbReference type="ARBA" id="ARBA00023163"/>
    </source>
</evidence>
<keyword evidence="7" id="KW-1185">Reference proteome</keyword>
<keyword evidence="3" id="KW-0804">Transcription</keyword>
<reference evidence="6 7" key="1">
    <citation type="submission" date="2007-06" db="EMBL/GenBank/DDBJ databases">
        <authorList>
            <person name="Shimkets L."/>
            <person name="Ferriera S."/>
            <person name="Johnson J."/>
            <person name="Kravitz S."/>
            <person name="Beeson K."/>
            <person name="Sutton G."/>
            <person name="Rogers Y.-H."/>
            <person name="Friedman R."/>
            <person name="Frazier M."/>
            <person name="Venter J.C."/>
        </authorList>
    </citation>
    <scope>NUCLEOTIDE SEQUENCE [LARGE SCALE GENOMIC DNA]</scope>
    <source>
        <strain evidence="6 7">SIR-1</strain>
    </source>
</reference>
<dbReference type="Pfam" id="PF17918">
    <property type="entry name" value="TetR_C_15"/>
    <property type="match status" value="1"/>
</dbReference>
<evidence type="ECO:0000256" key="4">
    <source>
        <dbReference type="PROSITE-ProRule" id="PRU00335"/>
    </source>
</evidence>
<protein>
    <submittedName>
        <fullName evidence="6">Transcriptional Regulator, TetR family protein</fullName>
    </submittedName>
</protein>
<name>A6GGL0_9BACT</name>
<dbReference type="InterPro" id="IPR009057">
    <property type="entry name" value="Homeodomain-like_sf"/>
</dbReference>
<feature type="DNA-binding region" description="H-T-H motif" evidence="4">
    <location>
        <begin position="45"/>
        <end position="64"/>
    </location>
</feature>
<keyword evidence="2 4" id="KW-0238">DNA-binding</keyword>
<feature type="domain" description="HTH tetR-type" evidence="5">
    <location>
        <begin position="22"/>
        <end position="82"/>
    </location>
</feature>
<dbReference type="InterPro" id="IPR041669">
    <property type="entry name" value="TetR_C_15"/>
</dbReference>
<dbReference type="SUPFAM" id="SSF46689">
    <property type="entry name" value="Homeodomain-like"/>
    <property type="match status" value="1"/>
</dbReference>
<keyword evidence="1" id="KW-0805">Transcription regulation</keyword>
<evidence type="ECO:0000259" key="5">
    <source>
        <dbReference type="PROSITE" id="PS50977"/>
    </source>
</evidence>
<comment type="caution">
    <text evidence="6">The sequence shown here is derived from an EMBL/GenBank/DDBJ whole genome shotgun (WGS) entry which is preliminary data.</text>
</comment>
<dbReference type="Gene3D" id="1.10.357.10">
    <property type="entry name" value="Tetracycline Repressor, domain 2"/>
    <property type="match status" value="1"/>
</dbReference>
<proteinExistence type="predicted"/>
<dbReference type="GO" id="GO:0000976">
    <property type="term" value="F:transcription cis-regulatory region binding"/>
    <property type="evidence" value="ECO:0007669"/>
    <property type="project" value="TreeGrafter"/>
</dbReference>